<keyword evidence="2" id="KW-0560">Oxidoreductase</keyword>
<accession>A0AAU7DF78</accession>
<dbReference type="InterPro" id="IPR029039">
    <property type="entry name" value="Flavoprotein-like_sf"/>
</dbReference>
<dbReference type="EC" id="1.-.-.-" evidence="2"/>
<evidence type="ECO:0000313" key="2">
    <source>
        <dbReference type="EMBL" id="XBH16642.1"/>
    </source>
</evidence>
<name>A0AAU7DF78_9BACT</name>
<dbReference type="EMBL" id="CP121196">
    <property type="protein sequence ID" value="XBH16642.1"/>
    <property type="molecule type" value="Genomic_DNA"/>
</dbReference>
<reference evidence="2" key="1">
    <citation type="submission" date="2023-03" db="EMBL/GenBank/DDBJ databases">
        <title>Edaphobacter sp.</title>
        <authorList>
            <person name="Huber K.J."/>
            <person name="Papendorf J."/>
            <person name="Pilke C."/>
            <person name="Bunk B."/>
            <person name="Sproeer C."/>
            <person name="Pester M."/>
        </authorList>
    </citation>
    <scope>NUCLEOTIDE SEQUENCE</scope>
    <source>
        <strain evidence="2">DSM 110680</strain>
    </source>
</reference>
<dbReference type="RefSeq" id="WP_348261871.1">
    <property type="nucleotide sequence ID" value="NZ_CP121196.1"/>
</dbReference>
<dbReference type="PANTHER" id="PTHR30543">
    <property type="entry name" value="CHROMATE REDUCTASE"/>
    <property type="match status" value="1"/>
</dbReference>
<proteinExistence type="predicted"/>
<dbReference type="PANTHER" id="PTHR30543:SF21">
    <property type="entry name" value="NAD(P)H-DEPENDENT FMN REDUCTASE LOT6"/>
    <property type="match status" value="1"/>
</dbReference>
<dbReference type="Pfam" id="PF03358">
    <property type="entry name" value="FMN_red"/>
    <property type="match status" value="1"/>
</dbReference>
<sequence>MVEEIIKIGLVFGSTRPGRFCDTVARWAAGQVCAREGFTIESIDPAAPESNSDPSILKKRVAACDAFIIITPEYNHGYPAPLKALIDSFGQEWHAKPVAFVSYGGISGGIRAVEQLRLVFAELHAVTIRDTVSFASAWEQFDSNGLLRNPERAERSMDAMLRRLHWWAVSLAHARTIWPYAKTA</sequence>
<dbReference type="InterPro" id="IPR050712">
    <property type="entry name" value="NAD(P)H-dep_reductase"/>
</dbReference>
<dbReference type="GO" id="GO:0016491">
    <property type="term" value="F:oxidoreductase activity"/>
    <property type="evidence" value="ECO:0007669"/>
    <property type="project" value="UniProtKB-KW"/>
</dbReference>
<dbReference type="InterPro" id="IPR005025">
    <property type="entry name" value="FMN_Rdtase-like_dom"/>
</dbReference>
<protein>
    <submittedName>
        <fullName evidence="2">NAD(P)H-dependent oxidoreductase</fullName>
        <ecNumber evidence="2">1.-.-.-</ecNumber>
    </submittedName>
</protein>
<evidence type="ECO:0000259" key="1">
    <source>
        <dbReference type="Pfam" id="PF03358"/>
    </source>
</evidence>
<organism evidence="2">
    <name type="scientific">Telmatobacter sp. DSM 110680</name>
    <dbReference type="NCBI Taxonomy" id="3036704"/>
    <lineage>
        <taxon>Bacteria</taxon>
        <taxon>Pseudomonadati</taxon>
        <taxon>Acidobacteriota</taxon>
        <taxon>Terriglobia</taxon>
        <taxon>Terriglobales</taxon>
        <taxon>Acidobacteriaceae</taxon>
        <taxon>Telmatobacter</taxon>
    </lineage>
</organism>
<dbReference type="GO" id="GO:0005829">
    <property type="term" value="C:cytosol"/>
    <property type="evidence" value="ECO:0007669"/>
    <property type="project" value="TreeGrafter"/>
</dbReference>
<gene>
    <name evidence="2" type="ORF">P8935_18955</name>
</gene>
<feature type="domain" description="NADPH-dependent FMN reductase-like" evidence="1">
    <location>
        <begin position="6"/>
        <end position="138"/>
    </location>
</feature>
<dbReference type="AlphaFoldDB" id="A0AAU7DF78"/>
<dbReference type="Gene3D" id="3.40.50.360">
    <property type="match status" value="1"/>
</dbReference>
<dbReference type="SUPFAM" id="SSF52218">
    <property type="entry name" value="Flavoproteins"/>
    <property type="match status" value="1"/>
</dbReference>
<dbReference type="GO" id="GO:0010181">
    <property type="term" value="F:FMN binding"/>
    <property type="evidence" value="ECO:0007669"/>
    <property type="project" value="TreeGrafter"/>
</dbReference>